<evidence type="ECO:0000313" key="2">
    <source>
        <dbReference type="EMBL" id="ETO72308.1"/>
    </source>
</evidence>
<evidence type="ECO:0000313" key="3">
    <source>
        <dbReference type="Proteomes" id="UP000028582"/>
    </source>
</evidence>
<proteinExistence type="predicted"/>
<evidence type="ECO:0000256" key="1">
    <source>
        <dbReference type="SAM" id="MobiDB-lite"/>
    </source>
</evidence>
<sequence length="119" mass="13355">MVEVDAVRCSLAFAIRFSPCRVHAAKWLHCPSVRAWTFIPLLQSSSGRFLFSPSSVSLPRSTENGSFELLRSPISPFPDRLVTRSNTWTSRRKRRGAKTAHDAESASLLNSIFHSRRPG</sequence>
<protein>
    <submittedName>
        <fullName evidence="2">Uncharacterized protein</fullName>
    </submittedName>
</protein>
<reference evidence="2 3" key="1">
    <citation type="submission" date="2013-11" db="EMBL/GenBank/DDBJ databases">
        <title>The Genome Sequence of Phytophthora parasitica P1976.</title>
        <authorList>
            <consortium name="The Broad Institute Genomics Platform"/>
            <person name="Russ C."/>
            <person name="Tyler B."/>
            <person name="Panabieres F."/>
            <person name="Shan W."/>
            <person name="Tripathy S."/>
            <person name="Grunwald N."/>
            <person name="Machado M."/>
            <person name="Johnson C.S."/>
            <person name="Walker B."/>
            <person name="Young S."/>
            <person name="Zeng Q."/>
            <person name="Gargeya S."/>
            <person name="Fitzgerald M."/>
            <person name="Haas B."/>
            <person name="Abouelleil A."/>
            <person name="Allen A.W."/>
            <person name="Alvarado L."/>
            <person name="Arachchi H.M."/>
            <person name="Berlin A.M."/>
            <person name="Chapman S.B."/>
            <person name="Gainer-Dewar J."/>
            <person name="Goldberg J."/>
            <person name="Griggs A."/>
            <person name="Gujja S."/>
            <person name="Hansen M."/>
            <person name="Howarth C."/>
            <person name="Imamovic A."/>
            <person name="Ireland A."/>
            <person name="Larimer J."/>
            <person name="McCowan C."/>
            <person name="Murphy C."/>
            <person name="Pearson M."/>
            <person name="Poon T.W."/>
            <person name="Priest M."/>
            <person name="Roberts A."/>
            <person name="Saif S."/>
            <person name="Shea T."/>
            <person name="Sisk P."/>
            <person name="Sykes S."/>
            <person name="Wortman J."/>
            <person name="Nusbaum C."/>
            <person name="Birren B."/>
        </authorList>
    </citation>
    <scope>NUCLEOTIDE SEQUENCE [LARGE SCALE GENOMIC DNA]</scope>
    <source>
        <strain evidence="2 3">P1976</strain>
    </source>
</reference>
<dbReference type="Proteomes" id="UP000028582">
    <property type="component" value="Unassembled WGS sequence"/>
</dbReference>
<name>A0A081A097_PHYNI</name>
<feature type="region of interest" description="Disordered" evidence="1">
    <location>
        <begin position="88"/>
        <end position="119"/>
    </location>
</feature>
<dbReference type="AlphaFoldDB" id="A0A081A097"/>
<comment type="caution">
    <text evidence="2">The sequence shown here is derived from an EMBL/GenBank/DDBJ whole genome shotgun (WGS) entry which is preliminary data.</text>
</comment>
<dbReference type="EMBL" id="ANJA01002077">
    <property type="protein sequence ID" value="ETO72308.1"/>
    <property type="molecule type" value="Genomic_DNA"/>
</dbReference>
<organism evidence="2 3">
    <name type="scientific">Phytophthora nicotianae P1976</name>
    <dbReference type="NCBI Taxonomy" id="1317066"/>
    <lineage>
        <taxon>Eukaryota</taxon>
        <taxon>Sar</taxon>
        <taxon>Stramenopiles</taxon>
        <taxon>Oomycota</taxon>
        <taxon>Peronosporomycetes</taxon>
        <taxon>Peronosporales</taxon>
        <taxon>Peronosporaceae</taxon>
        <taxon>Phytophthora</taxon>
    </lineage>
</organism>
<gene>
    <name evidence="2" type="ORF">F444_11568</name>
</gene>
<accession>A0A081A097</accession>